<dbReference type="Proteomes" id="UP001269081">
    <property type="component" value="Unassembled WGS sequence"/>
</dbReference>
<evidence type="ECO:0000313" key="3">
    <source>
        <dbReference type="EMBL" id="MDR7208139.1"/>
    </source>
</evidence>
<keyword evidence="4" id="KW-1185">Reference proteome</keyword>
<feature type="region of interest" description="Disordered" evidence="1">
    <location>
        <begin position="32"/>
        <end position="53"/>
    </location>
</feature>
<evidence type="ECO:0000256" key="1">
    <source>
        <dbReference type="SAM" id="MobiDB-lite"/>
    </source>
</evidence>
<feature type="signal peptide" evidence="2">
    <location>
        <begin position="1"/>
        <end position="19"/>
    </location>
</feature>
<protein>
    <submittedName>
        <fullName evidence="3">Biopolymer transport protein ExbB/TolQ</fullName>
    </submittedName>
</protein>
<evidence type="ECO:0000313" key="4">
    <source>
        <dbReference type="Proteomes" id="UP001269081"/>
    </source>
</evidence>
<sequence length="88" mass="10664">MRKHLITAVLILLPILASAQFNNHQMQMQQVRTMHQQMNAQNQKWANERARSNQQWQMRTMMLQQTNKIQTAEYKLAKEEKKQKETRR</sequence>
<keyword evidence="2" id="KW-0732">Signal</keyword>
<feature type="chain" id="PRO_5046667382" evidence="2">
    <location>
        <begin position="20"/>
        <end position="88"/>
    </location>
</feature>
<reference evidence="3 4" key="1">
    <citation type="submission" date="2023-07" db="EMBL/GenBank/DDBJ databases">
        <title>Sorghum-associated microbial communities from plants grown in Nebraska, USA.</title>
        <authorList>
            <person name="Schachtman D."/>
        </authorList>
    </citation>
    <scope>NUCLEOTIDE SEQUENCE [LARGE SCALE GENOMIC DNA]</scope>
    <source>
        <strain evidence="3 4">4129</strain>
    </source>
</reference>
<feature type="compositionally biased region" description="Polar residues" evidence="1">
    <location>
        <begin position="32"/>
        <end position="45"/>
    </location>
</feature>
<comment type="caution">
    <text evidence="3">The sequence shown here is derived from an EMBL/GenBank/DDBJ whole genome shotgun (WGS) entry which is preliminary data.</text>
</comment>
<accession>A0ABU1Y1N2</accession>
<evidence type="ECO:0000256" key="2">
    <source>
        <dbReference type="SAM" id="SignalP"/>
    </source>
</evidence>
<dbReference type="RefSeq" id="WP_310276331.1">
    <property type="nucleotide sequence ID" value="NZ_JAVDWQ010000001.1"/>
</dbReference>
<name>A0ABU1Y1N2_9FLAO</name>
<gene>
    <name evidence="3" type="ORF">J2W48_000060</name>
</gene>
<proteinExistence type="predicted"/>
<dbReference type="EMBL" id="JAVDWQ010000001">
    <property type="protein sequence ID" value="MDR7208139.1"/>
    <property type="molecule type" value="Genomic_DNA"/>
</dbReference>
<organism evidence="3 4">
    <name type="scientific">Flavobacterium piscis</name>
    <dbReference type="NCBI Taxonomy" id="1114874"/>
    <lineage>
        <taxon>Bacteria</taxon>
        <taxon>Pseudomonadati</taxon>
        <taxon>Bacteroidota</taxon>
        <taxon>Flavobacteriia</taxon>
        <taxon>Flavobacteriales</taxon>
        <taxon>Flavobacteriaceae</taxon>
        <taxon>Flavobacterium</taxon>
    </lineage>
</organism>